<dbReference type="Proteomes" id="UP000001596">
    <property type="component" value="Chromosome 1"/>
</dbReference>
<dbReference type="KEGG" id="avi:Avi_0700"/>
<dbReference type="EMBL" id="CP000633">
    <property type="protein sequence ID" value="ACM35497.1"/>
    <property type="molecule type" value="Genomic_DNA"/>
</dbReference>
<dbReference type="HOGENOM" id="CLU_1393749_0_0_5"/>
<evidence type="ECO:0008006" key="3">
    <source>
        <dbReference type="Google" id="ProtNLM"/>
    </source>
</evidence>
<keyword evidence="2" id="KW-1185">Reference proteome</keyword>
<reference evidence="1 2" key="1">
    <citation type="journal article" date="2009" name="J. Bacteriol.">
        <title>Genome sequences of three Agrobacterium biovars help elucidate the evolution of multichromosome genomes in bacteria.</title>
        <authorList>
            <person name="Slater S.C."/>
            <person name="Goldman B.S."/>
            <person name="Goodner B."/>
            <person name="Setubal J.C."/>
            <person name="Farrand S.K."/>
            <person name="Nester E.W."/>
            <person name="Burr T.J."/>
            <person name="Banta L."/>
            <person name="Dickerman A.W."/>
            <person name="Paulsen I."/>
            <person name="Otten L."/>
            <person name="Suen G."/>
            <person name="Welch R."/>
            <person name="Almeida N.F."/>
            <person name="Arnold F."/>
            <person name="Burton O.T."/>
            <person name="Du Z."/>
            <person name="Ewing A."/>
            <person name="Godsy E."/>
            <person name="Heisel S."/>
            <person name="Houmiel K.L."/>
            <person name="Jhaveri J."/>
            <person name="Lu J."/>
            <person name="Miller N.M."/>
            <person name="Norton S."/>
            <person name="Chen Q."/>
            <person name="Phoolcharoen W."/>
            <person name="Ohlin V."/>
            <person name="Ondrusek D."/>
            <person name="Pride N."/>
            <person name="Stricklin S.L."/>
            <person name="Sun J."/>
            <person name="Wheeler C."/>
            <person name="Wilson L."/>
            <person name="Zhu H."/>
            <person name="Wood D.W."/>
        </authorList>
    </citation>
    <scope>NUCLEOTIDE SEQUENCE [LARGE SCALE GENOMIC DNA]</scope>
    <source>
        <strain evidence="2">S4 / ATCC BAA-846</strain>
    </source>
</reference>
<dbReference type="AlphaFoldDB" id="B9JRM1"/>
<evidence type="ECO:0000313" key="2">
    <source>
        <dbReference type="Proteomes" id="UP000001596"/>
    </source>
</evidence>
<protein>
    <recommendedName>
        <fullName evidence="3">Apea-like HEPN domain-containing protein</fullName>
    </recommendedName>
</protein>
<proteinExistence type="predicted"/>
<sequence length="195" mass="21520">MLPGLLISATATTRWRAETFRSKISAMEHFAAIATDHQMTCASLINDSFFVAGAESQFILRISAVEALCEQPTKSPRILQAIAALQARLKDCDLESDERAALASMLQGATRRSVGQSYKEKFRECDMVEHVKEFDDLYDRRSRLLHDGIGLGDLGEANDKALNIAATLLAGDVKREFHKQPTLLQASAPERQGGR</sequence>
<gene>
    <name evidence="1" type="ordered locus">Avi_0700</name>
</gene>
<accession>B9JRM1</accession>
<organism evidence="1 2">
    <name type="scientific">Allorhizobium ampelinum (strain ATCC BAA-846 / DSM 112012 / S4)</name>
    <name type="common">Agrobacterium vitis (strain S4)</name>
    <dbReference type="NCBI Taxonomy" id="311402"/>
    <lineage>
        <taxon>Bacteria</taxon>
        <taxon>Pseudomonadati</taxon>
        <taxon>Pseudomonadota</taxon>
        <taxon>Alphaproteobacteria</taxon>
        <taxon>Hyphomicrobiales</taxon>
        <taxon>Rhizobiaceae</taxon>
        <taxon>Rhizobium/Agrobacterium group</taxon>
        <taxon>Allorhizobium</taxon>
        <taxon>Allorhizobium ampelinum</taxon>
    </lineage>
</organism>
<name>B9JRM1_ALLAM</name>
<evidence type="ECO:0000313" key="1">
    <source>
        <dbReference type="EMBL" id="ACM35497.1"/>
    </source>
</evidence>